<dbReference type="PANTHER" id="PTHR42684:SF1">
    <property type="entry name" value="BETA-ALANINE--PYRUVATE AMINOTRANSFERASE"/>
    <property type="match status" value="1"/>
</dbReference>
<accession>A0A975U3D9</accession>
<dbReference type="InterPro" id="IPR049704">
    <property type="entry name" value="Aminotrans_3_PPA_site"/>
</dbReference>
<sequence length="440" mass="48012">MNITLRPNNLDAFWMPYTANRSFKASPRLLARAEGVFYYTPEGREVLDGTAGLWCVNAGHGRREIAEAIKAQADVMDFAPTFQMGHPIAFEAAARLAEFTPDGLDRIFFTNSGSESADTALKIALAYHRARGEGQRVRLVGRERGYHGCGFGGMSVGGIVANRRQFGAQLPFVDHLPHTHLPEKNRFARGEPEHGAHLADALEDLVKLHGDTIAAVIVEPVAGSTGVLVPPKGYLRRLRELCTRHGILLIFDEVITGFSRLGAGFAAEHFGVLPDIITMAKGLTNAAVPMGAVAVTREVYETVLEGSPGGIEFFHGYTYSGHPLAAAAAIASIRIHQEEDLAGRVRDLAPYWQEAAHSLRGAPFVTDIRDCGLIAGVELEPVKDRPTERGMRVLQRCFDDGLLVRVTGDIVALSPPLTIERRHVDRIFDTLDRALRKEAA</sequence>
<evidence type="ECO:0000313" key="7">
    <source>
        <dbReference type="EMBL" id="QXM25696.1"/>
    </source>
</evidence>
<comment type="similarity">
    <text evidence="2 6">Belongs to the class-III pyridoxal-phosphate-dependent aminotransferase family.</text>
</comment>
<keyword evidence="4" id="KW-0808">Transferase</keyword>
<dbReference type="PANTHER" id="PTHR42684">
    <property type="entry name" value="ADENOSYLMETHIONINE-8-AMINO-7-OXONONANOATE AMINOTRANSFERASE"/>
    <property type="match status" value="1"/>
</dbReference>
<evidence type="ECO:0000313" key="8">
    <source>
        <dbReference type="Proteomes" id="UP000694001"/>
    </source>
</evidence>
<evidence type="ECO:0000256" key="4">
    <source>
        <dbReference type="ARBA" id="ARBA00022679"/>
    </source>
</evidence>
<keyword evidence="5 6" id="KW-0663">Pyridoxal phosphate</keyword>
<protein>
    <submittedName>
        <fullName evidence="7">Aspartate aminotransferase family protein</fullName>
    </submittedName>
</protein>
<evidence type="ECO:0000256" key="6">
    <source>
        <dbReference type="RuleBase" id="RU003560"/>
    </source>
</evidence>
<dbReference type="InterPro" id="IPR005814">
    <property type="entry name" value="Aminotrans_3"/>
</dbReference>
<keyword evidence="8" id="KW-1185">Reference proteome</keyword>
<gene>
    <name evidence="7" type="ORF">KO353_05685</name>
</gene>
<comment type="cofactor">
    <cofactor evidence="1">
        <name>pyridoxal 5'-phosphate</name>
        <dbReference type="ChEBI" id="CHEBI:597326"/>
    </cofactor>
</comment>
<dbReference type="CDD" id="cd00610">
    <property type="entry name" value="OAT_like"/>
    <property type="match status" value="1"/>
</dbReference>
<reference evidence="7" key="1">
    <citation type="submission" date="2021-06" db="EMBL/GenBank/DDBJ databases">
        <title>Elioraea tepida, sp. nov., a moderately thermophilic aerobic anoxygenic phototrophic bacterium isolated from an alkaline siliceous hot spring mat community in Yellowstone National Park, WY, USA.</title>
        <authorList>
            <person name="Saini M.K."/>
            <person name="Yoshida S."/>
            <person name="Sebastian A."/>
            <person name="Hirose S."/>
            <person name="Hara E."/>
            <person name="Tamaki H."/>
            <person name="Soulier N.T."/>
            <person name="Albert I."/>
            <person name="Hanada S."/>
            <person name="Bryant D.A."/>
            <person name="Tank M."/>
        </authorList>
    </citation>
    <scope>NUCLEOTIDE SEQUENCE</scope>
    <source>
        <strain evidence="7">MS-P2</strain>
    </source>
</reference>
<dbReference type="FunFam" id="3.40.640.10:FF:000014">
    <property type="entry name" value="Adenosylmethionine-8-amino-7-oxononanoate aminotransferase, probable"/>
    <property type="match status" value="1"/>
</dbReference>
<evidence type="ECO:0000256" key="5">
    <source>
        <dbReference type="ARBA" id="ARBA00022898"/>
    </source>
</evidence>
<organism evidence="7 8">
    <name type="scientific">Elioraea tepida</name>
    <dbReference type="NCBI Taxonomy" id="2843330"/>
    <lineage>
        <taxon>Bacteria</taxon>
        <taxon>Pseudomonadati</taxon>
        <taxon>Pseudomonadota</taxon>
        <taxon>Alphaproteobacteria</taxon>
        <taxon>Acetobacterales</taxon>
        <taxon>Elioraeaceae</taxon>
        <taxon>Elioraea</taxon>
    </lineage>
</organism>
<dbReference type="GO" id="GO:0030170">
    <property type="term" value="F:pyridoxal phosphate binding"/>
    <property type="evidence" value="ECO:0007669"/>
    <property type="project" value="InterPro"/>
</dbReference>
<dbReference type="KEGG" id="elio:KO353_05685"/>
<evidence type="ECO:0000256" key="1">
    <source>
        <dbReference type="ARBA" id="ARBA00001933"/>
    </source>
</evidence>
<dbReference type="PROSITE" id="PS00600">
    <property type="entry name" value="AA_TRANSFER_CLASS_3"/>
    <property type="match status" value="1"/>
</dbReference>
<evidence type="ECO:0000256" key="3">
    <source>
        <dbReference type="ARBA" id="ARBA00022576"/>
    </source>
</evidence>
<dbReference type="Pfam" id="PF00202">
    <property type="entry name" value="Aminotran_3"/>
    <property type="match status" value="1"/>
</dbReference>
<dbReference type="Proteomes" id="UP000694001">
    <property type="component" value="Chromosome"/>
</dbReference>
<dbReference type="AlphaFoldDB" id="A0A975U3D9"/>
<proteinExistence type="inferred from homology"/>
<dbReference type="GO" id="GO:0004015">
    <property type="term" value="F:adenosylmethionine-8-amino-7-oxononanoate transaminase activity"/>
    <property type="evidence" value="ECO:0007669"/>
    <property type="project" value="TreeGrafter"/>
</dbReference>
<keyword evidence="3 7" id="KW-0032">Aminotransferase</keyword>
<dbReference type="GO" id="GO:0009102">
    <property type="term" value="P:biotin biosynthetic process"/>
    <property type="evidence" value="ECO:0007669"/>
    <property type="project" value="TreeGrafter"/>
</dbReference>
<name>A0A975U3D9_9PROT</name>
<dbReference type="RefSeq" id="WP_218286748.1">
    <property type="nucleotide sequence ID" value="NZ_CP076448.1"/>
</dbReference>
<evidence type="ECO:0000256" key="2">
    <source>
        <dbReference type="ARBA" id="ARBA00008954"/>
    </source>
</evidence>
<dbReference type="EMBL" id="CP076448">
    <property type="protein sequence ID" value="QXM25696.1"/>
    <property type="molecule type" value="Genomic_DNA"/>
</dbReference>